<sequence>MPRPRAPAVTVTTSNGTTAAGNADDDIADAIEQSRPCWKDRLTEQQLTRKRAADRRLVRESRSRARKTIAVLQERIDALNGQQEWTITVATAVMRTASTDVAMHTKLAVQPQPVPAKPSICPQPVDPTIALDQRMALADSPSPFPGIHANMDQINCIVNFADDEFLESIMVWKASQSKADDAQLFHIDQGPSNLTRTSLAVLALTSNVLRLMIDDLNSPQSNWNLVAVCDSSLPPASSQKGVSHLKKELAMCAFEAVRPWCYSSTATKVTMFWALYRILTMWQPHPSFVDFILWPRIRAHLANDWETYQRRNLVSAFVENFDLDNAAELRSKALLRVGLTESELDLDPQAERWFQDLSCLRMRRGFVKQFPEFSHFVHVMDSSNDGAVAELFAEFSAEPKQSCNHLGGGTTGLAANGAMNHSLDDNQSKYDSFSTVHTLPDNAASSRTPSMALHGSGSGTIMGCTVATTGFAPSDANPYDAHPHDAQPHDAHPHDAQTHDTQPHDAQPHDAQSYDA</sequence>
<proteinExistence type="predicted"/>
<evidence type="ECO:0000256" key="1">
    <source>
        <dbReference type="SAM" id="MobiDB-lite"/>
    </source>
</evidence>
<gene>
    <name evidence="2" type="ORF">LTR69_011455</name>
</gene>
<feature type="region of interest" description="Disordered" evidence="1">
    <location>
        <begin position="474"/>
        <end position="516"/>
    </location>
</feature>
<organism evidence="2 3">
    <name type="scientific">Exophiala sideris</name>
    <dbReference type="NCBI Taxonomy" id="1016849"/>
    <lineage>
        <taxon>Eukaryota</taxon>
        <taxon>Fungi</taxon>
        <taxon>Dikarya</taxon>
        <taxon>Ascomycota</taxon>
        <taxon>Pezizomycotina</taxon>
        <taxon>Eurotiomycetes</taxon>
        <taxon>Chaetothyriomycetidae</taxon>
        <taxon>Chaetothyriales</taxon>
        <taxon>Herpotrichiellaceae</taxon>
        <taxon>Exophiala</taxon>
    </lineage>
</organism>
<protein>
    <recommendedName>
        <fullName evidence="4">BZIP domain-containing protein</fullName>
    </recommendedName>
</protein>
<feature type="compositionally biased region" description="Basic and acidic residues" evidence="1">
    <location>
        <begin position="481"/>
        <end position="508"/>
    </location>
</feature>
<keyword evidence="3" id="KW-1185">Reference proteome</keyword>
<dbReference type="PANTHER" id="PTHR37012">
    <property type="entry name" value="B-ZIP TRANSCRIPTION FACTOR (EUROFUNG)-RELATED"/>
    <property type="match status" value="1"/>
</dbReference>
<evidence type="ECO:0008006" key="4">
    <source>
        <dbReference type="Google" id="ProtNLM"/>
    </source>
</evidence>
<evidence type="ECO:0000313" key="3">
    <source>
        <dbReference type="Proteomes" id="UP001345691"/>
    </source>
</evidence>
<reference evidence="2 3" key="1">
    <citation type="submission" date="2023-08" db="EMBL/GenBank/DDBJ databases">
        <title>Black Yeasts Isolated from many extreme environments.</title>
        <authorList>
            <person name="Coleine C."/>
            <person name="Stajich J.E."/>
            <person name="Selbmann L."/>
        </authorList>
    </citation>
    <scope>NUCLEOTIDE SEQUENCE [LARGE SCALE GENOMIC DNA]</scope>
    <source>
        <strain evidence="2 3">CCFEE 6328</strain>
    </source>
</reference>
<dbReference type="Proteomes" id="UP001345691">
    <property type="component" value="Unassembled WGS sequence"/>
</dbReference>
<comment type="caution">
    <text evidence="2">The sequence shown here is derived from an EMBL/GenBank/DDBJ whole genome shotgun (WGS) entry which is preliminary data.</text>
</comment>
<dbReference type="EMBL" id="JAVRRF010000070">
    <property type="protein sequence ID" value="KAK5048111.1"/>
    <property type="molecule type" value="Genomic_DNA"/>
</dbReference>
<accession>A0ABR0IU46</accession>
<name>A0ABR0IU46_9EURO</name>
<feature type="compositionally biased region" description="Low complexity" evidence="1">
    <location>
        <begin position="8"/>
        <end position="22"/>
    </location>
</feature>
<dbReference type="PANTHER" id="PTHR37012:SF7">
    <property type="entry name" value="B-ZIP TRANSCRIPTION FACTOR (EUROFUNG)-RELATED"/>
    <property type="match status" value="1"/>
</dbReference>
<feature type="region of interest" description="Disordered" evidence="1">
    <location>
        <begin position="1"/>
        <end position="23"/>
    </location>
</feature>
<evidence type="ECO:0000313" key="2">
    <source>
        <dbReference type="EMBL" id="KAK5048111.1"/>
    </source>
</evidence>